<protein>
    <submittedName>
        <fullName evidence="2">Uncharacterized protein</fullName>
    </submittedName>
</protein>
<gene>
    <name evidence="2" type="ORF">Gorai_024207</name>
</gene>
<reference evidence="2 3" key="1">
    <citation type="journal article" date="2019" name="Genome Biol. Evol.">
        <title>Insights into the evolution of the New World diploid cottons (Gossypium, subgenus Houzingenia) based on genome sequencing.</title>
        <authorList>
            <person name="Grover C.E."/>
            <person name="Arick M.A. 2nd"/>
            <person name="Thrash A."/>
            <person name="Conover J.L."/>
            <person name="Sanders W.S."/>
            <person name="Peterson D.G."/>
            <person name="Frelichowski J.E."/>
            <person name="Scheffler J.A."/>
            <person name="Scheffler B.E."/>
            <person name="Wendel J.F."/>
        </authorList>
    </citation>
    <scope>NUCLEOTIDE SEQUENCE [LARGE SCALE GENOMIC DNA]</scope>
    <source>
        <strain evidence="2">8</strain>
        <tissue evidence="2">Leaf</tissue>
    </source>
</reference>
<accession>A0A7J8NYF9</accession>
<dbReference type="Proteomes" id="UP000593578">
    <property type="component" value="Unassembled WGS sequence"/>
</dbReference>
<name>A0A7J8NYF9_GOSRA</name>
<organism evidence="2 3">
    <name type="scientific">Gossypium raimondii</name>
    <name type="common">Peruvian cotton</name>
    <name type="synonym">Gossypium klotzschianum subsp. raimondii</name>
    <dbReference type="NCBI Taxonomy" id="29730"/>
    <lineage>
        <taxon>Eukaryota</taxon>
        <taxon>Viridiplantae</taxon>
        <taxon>Streptophyta</taxon>
        <taxon>Embryophyta</taxon>
        <taxon>Tracheophyta</taxon>
        <taxon>Spermatophyta</taxon>
        <taxon>Magnoliopsida</taxon>
        <taxon>eudicotyledons</taxon>
        <taxon>Gunneridae</taxon>
        <taxon>Pentapetalae</taxon>
        <taxon>rosids</taxon>
        <taxon>malvids</taxon>
        <taxon>Malvales</taxon>
        <taxon>Malvaceae</taxon>
        <taxon>Malvoideae</taxon>
        <taxon>Gossypium</taxon>
    </lineage>
</organism>
<dbReference type="AlphaFoldDB" id="A0A7J8NYF9"/>
<comment type="caution">
    <text evidence="2">The sequence shown here is derived from an EMBL/GenBank/DDBJ whole genome shotgun (WGS) entry which is preliminary data.</text>
</comment>
<proteinExistence type="predicted"/>
<evidence type="ECO:0000313" key="3">
    <source>
        <dbReference type="Proteomes" id="UP000593578"/>
    </source>
</evidence>
<dbReference type="EMBL" id="JABEZZ010000003">
    <property type="protein sequence ID" value="MBA0582055.1"/>
    <property type="molecule type" value="Genomic_DNA"/>
</dbReference>
<feature type="region of interest" description="Disordered" evidence="1">
    <location>
        <begin position="232"/>
        <end position="251"/>
    </location>
</feature>
<sequence length="269" mass="30400">MLKEVSDQNKSKETRWWARKLVLLKNMLLDVNEQVINLEESMGDVKEALDVVKGCTNDLREQSREFLMMHLSSNVEKVQELLNSAWHKLRERNDAPEAMVIAFKEETMATTKVLNKRIEELDGKLVLCQAAVGNGVSSVTLNCKLDIPKLKEFVGTRSTDKRHSEIGTWEEFQHELKGQFYFICAEEEAQAKKELERGGVQELSKAMTIAESMVKLGLGKDKLKCSKDDKLERGAEGLGSSSSGAEAKEAKESVKKPVKCFLCRRLHKL</sequence>
<evidence type="ECO:0000256" key="1">
    <source>
        <dbReference type="SAM" id="MobiDB-lite"/>
    </source>
</evidence>
<evidence type="ECO:0000313" key="2">
    <source>
        <dbReference type="EMBL" id="MBA0582055.1"/>
    </source>
</evidence>